<dbReference type="PROSITE" id="PS50930">
    <property type="entry name" value="HTH_LYTTR"/>
    <property type="match status" value="1"/>
</dbReference>
<sequence>MQKITAVIVDDQIKSVNLLKHFIELYCSTIEIVGTALDVEDGIAIINEKQPRVIFLDILLGDRTSFEILEKKNYDEVKVVFVTAYHEYAIKTFQYNTVDYLLKPFSISDLKRVESKLNQDIIENKITLPEQVASTAHGLRNSHDIKFIAVSSSNRIDFIKFHELIYLKSERSYTTFYLSNNSNIIASLNIGSYEEVLERNSFYRIHKSYIVNLNYIKSIDKADGAKCIMDDDSSLPISRRKLKGLIDLFKND</sequence>
<dbReference type="SMART" id="SM00850">
    <property type="entry name" value="LytTR"/>
    <property type="match status" value="1"/>
</dbReference>
<dbReference type="InterPro" id="IPR011006">
    <property type="entry name" value="CheY-like_superfamily"/>
</dbReference>
<dbReference type="RefSeq" id="WP_279651353.1">
    <property type="nucleotide sequence ID" value="NZ_CP122539.1"/>
</dbReference>
<dbReference type="Pfam" id="PF04397">
    <property type="entry name" value="LytTR"/>
    <property type="match status" value="1"/>
</dbReference>
<evidence type="ECO:0000256" key="1">
    <source>
        <dbReference type="PROSITE-ProRule" id="PRU00169"/>
    </source>
</evidence>
<keyword evidence="1" id="KW-0597">Phosphoprotein</keyword>
<organism evidence="4 5">
    <name type="scientific">Tenacibaculum tangerinum</name>
    <dbReference type="NCBI Taxonomy" id="3038772"/>
    <lineage>
        <taxon>Bacteria</taxon>
        <taxon>Pseudomonadati</taxon>
        <taxon>Bacteroidota</taxon>
        <taxon>Flavobacteriia</taxon>
        <taxon>Flavobacteriales</taxon>
        <taxon>Flavobacteriaceae</taxon>
        <taxon>Tenacibaculum</taxon>
    </lineage>
</organism>
<feature type="modified residue" description="4-aspartylphosphate" evidence="1">
    <location>
        <position position="57"/>
    </location>
</feature>
<accession>A0ABY8L614</accession>
<evidence type="ECO:0000259" key="2">
    <source>
        <dbReference type="PROSITE" id="PS50110"/>
    </source>
</evidence>
<evidence type="ECO:0000259" key="3">
    <source>
        <dbReference type="PROSITE" id="PS50930"/>
    </source>
</evidence>
<dbReference type="InterPro" id="IPR007492">
    <property type="entry name" value="LytTR_DNA-bd_dom"/>
</dbReference>
<feature type="domain" description="Response regulatory" evidence="2">
    <location>
        <begin position="5"/>
        <end position="118"/>
    </location>
</feature>
<dbReference type="InterPro" id="IPR046947">
    <property type="entry name" value="LytR-like"/>
</dbReference>
<dbReference type="PANTHER" id="PTHR37299:SF1">
    <property type="entry name" value="STAGE 0 SPORULATION PROTEIN A HOMOLOG"/>
    <property type="match status" value="1"/>
</dbReference>
<evidence type="ECO:0000313" key="5">
    <source>
        <dbReference type="Proteomes" id="UP001232001"/>
    </source>
</evidence>
<keyword evidence="5" id="KW-1185">Reference proteome</keyword>
<dbReference type="Proteomes" id="UP001232001">
    <property type="component" value="Chromosome"/>
</dbReference>
<dbReference type="SMART" id="SM00448">
    <property type="entry name" value="REC"/>
    <property type="match status" value="1"/>
</dbReference>
<keyword evidence="4" id="KW-0238">DNA-binding</keyword>
<dbReference type="Gene3D" id="2.40.50.1020">
    <property type="entry name" value="LytTr DNA-binding domain"/>
    <property type="match status" value="1"/>
</dbReference>
<dbReference type="PANTHER" id="PTHR37299">
    <property type="entry name" value="TRANSCRIPTIONAL REGULATOR-RELATED"/>
    <property type="match status" value="1"/>
</dbReference>
<dbReference type="Gene3D" id="3.40.50.2300">
    <property type="match status" value="1"/>
</dbReference>
<gene>
    <name evidence="4" type="ORF">P8625_15650</name>
</gene>
<dbReference type="EMBL" id="CP122539">
    <property type="protein sequence ID" value="WGH75479.1"/>
    <property type="molecule type" value="Genomic_DNA"/>
</dbReference>
<name>A0ABY8L614_9FLAO</name>
<evidence type="ECO:0000313" key="4">
    <source>
        <dbReference type="EMBL" id="WGH75479.1"/>
    </source>
</evidence>
<dbReference type="PROSITE" id="PS50110">
    <property type="entry name" value="RESPONSE_REGULATORY"/>
    <property type="match status" value="1"/>
</dbReference>
<dbReference type="GO" id="GO:0003677">
    <property type="term" value="F:DNA binding"/>
    <property type="evidence" value="ECO:0007669"/>
    <property type="project" value="UniProtKB-KW"/>
</dbReference>
<feature type="domain" description="HTH LytTR-type" evidence="3">
    <location>
        <begin position="148"/>
        <end position="251"/>
    </location>
</feature>
<dbReference type="InterPro" id="IPR001789">
    <property type="entry name" value="Sig_transdc_resp-reg_receiver"/>
</dbReference>
<protein>
    <submittedName>
        <fullName evidence="4">LytTR family DNA-binding domain-containing protein</fullName>
    </submittedName>
</protein>
<reference evidence="4 5" key="1">
    <citation type="submission" date="2023-04" db="EMBL/GenBank/DDBJ databases">
        <title>Tenacibaculum tangerinum sp. nov., isolated from sea tidal flat of South Korea.</title>
        <authorList>
            <person name="Lee S.H."/>
            <person name="Kim J.-J."/>
        </authorList>
    </citation>
    <scope>NUCLEOTIDE SEQUENCE [LARGE SCALE GENOMIC DNA]</scope>
    <source>
        <strain evidence="4 5">GRR-S3-23</strain>
    </source>
</reference>
<proteinExistence type="predicted"/>
<dbReference type="SUPFAM" id="SSF52172">
    <property type="entry name" value="CheY-like"/>
    <property type="match status" value="1"/>
</dbReference>
<dbReference type="Pfam" id="PF00072">
    <property type="entry name" value="Response_reg"/>
    <property type="match status" value="1"/>
</dbReference>